<evidence type="ECO:0000256" key="1">
    <source>
        <dbReference type="SAM" id="SignalP"/>
    </source>
</evidence>
<feature type="signal peptide" evidence="1">
    <location>
        <begin position="1"/>
        <end position="26"/>
    </location>
</feature>
<comment type="caution">
    <text evidence="2">The sequence shown here is derived from an EMBL/GenBank/DDBJ whole genome shotgun (WGS) entry which is preliminary data.</text>
</comment>
<name>A0ABN2A868_9ACTN</name>
<protein>
    <submittedName>
        <fullName evidence="2">Uncharacterized protein</fullName>
    </submittedName>
</protein>
<keyword evidence="3" id="KW-1185">Reference proteome</keyword>
<proteinExistence type="predicted"/>
<keyword evidence="1" id="KW-0732">Signal</keyword>
<feature type="chain" id="PRO_5045390222" evidence="1">
    <location>
        <begin position="27"/>
        <end position="390"/>
    </location>
</feature>
<accession>A0ABN2A868</accession>
<evidence type="ECO:0000313" key="2">
    <source>
        <dbReference type="EMBL" id="GAA1513427.1"/>
    </source>
</evidence>
<dbReference type="EMBL" id="BAAANC010000001">
    <property type="protein sequence ID" value="GAA1513427.1"/>
    <property type="molecule type" value="Genomic_DNA"/>
</dbReference>
<dbReference type="RefSeq" id="WP_344169803.1">
    <property type="nucleotide sequence ID" value="NZ_BAAANC010000001.1"/>
</dbReference>
<sequence>MNKHLAWPIAIAAVTLTAFVGGPAQAATTLDAAPAAATATTESLADQARRLVGSEVFDAATAANERLGVHEVPALQAAVLRAIDPSQYECSPSTALSDWAAATITDWTFDDKLNAFVALLLNIPGYASMVDTTPDAGYGLNGEFTTAVTHTFRDLRPFWDIRSADIQLRPMHSAIMADRDALYLTFRTVLHRNEVDSAYFADLFSTWASQPKIRNNPLLSLNAYAFTGAGDPDPALAALPDMIVMGDGILQAHQALGLGDVAPQAIMAHEFGHHVQYEDNLFDSPLTGPEATRRIELMADAFGSYYLAHSRGASMQWKRVQLFNKVFYGIGDCDFASDGHHGTPNQRARTATWAYGLVTSAPNQGHILPSLTVAARFDAKLPELVAPDAN</sequence>
<reference evidence="2 3" key="1">
    <citation type="journal article" date="2019" name="Int. J. Syst. Evol. Microbiol.">
        <title>The Global Catalogue of Microorganisms (GCM) 10K type strain sequencing project: providing services to taxonomists for standard genome sequencing and annotation.</title>
        <authorList>
            <consortium name="The Broad Institute Genomics Platform"/>
            <consortium name="The Broad Institute Genome Sequencing Center for Infectious Disease"/>
            <person name="Wu L."/>
            <person name="Ma J."/>
        </authorList>
    </citation>
    <scope>NUCLEOTIDE SEQUENCE [LARGE SCALE GENOMIC DNA]</scope>
    <source>
        <strain evidence="2 3">JCM 14303</strain>
    </source>
</reference>
<organism evidence="2 3">
    <name type="scientific">Kribbella lupini</name>
    <dbReference type="NCBI Taxonomy" id="291602"/>
    <lineage>
        <taxon>Bacteria</taxon>
        <taxon>Bacillati</taxon>
        <taxon>Actinomycetota</taxon>
        <taxon>Actinomycetes</taxon>
        <taxon>Propionibacteriales</taxon>
        <taxon>Kribbellaceae</taxon>
        <taxon>Kribbella</taxon>
    </lineage>
</organism>
<evidence type="ECO:0000313" key="3">
    <source>
        <dbReference type="Proteomes" id="UP001500363"/>
    </source>
</evidence>
<dbReference type="Proteomes" id="UP001500363">
    <property type="component" value="Unassembled WGS sequence"/>
</dbReference>
<gene>
    <name evidence="2" type="ORF">GCM10009741_09250</name>
</gene>